<comment type="caution">
    <text evidence="2">The sequence shown here is derived from an EMBL/GenBank/DDBJ whole genome shotgun (WGS) entry which is preliminary data.</text>
</comment>
<gene>
    <name evidence="2" type="ORF">HJG59_008290</name>
</gene>
<keyword evidence="3" id="KW-1185">Reference proteome</keyword>
<proteinExistence type="predicted"/>
<reference evidence="2 3" key="1">
    <citation type="journal article" date="2020" name="Nature">
        <title>Six reference-quality genomes reveal evolution of bat adaptations.</title>
        <authorList>
            <person name="Jebb D."/>
            <person name="Huang Z."/>
            <person name="Pippel M."/>
            <person name="Hughes G.M."/>
            <person name="Lavrichenko K."/>
            <person name="Devanna P."/>
            <person name="Winkler S."/>
            <person name="Jermiin L.S."/>
            <person name="Skirmuntt E.C."/>
            <person name="Katzourakis A."/>
            <person name="Burkitt-Gray L."/>
            <person name="Ray D.A."/>
            <person name="Sullivan K.A.M."/>
            <person name="Roscito J.G."/>
            <person name="Kirilenko B.M."/>
            <person name="Davalos L.M."/>
            <person name="Corthals A.P."/>
            <person name="Power M.L."/>
            <person name="Jones G."/>
            <person name="Ransome R.D."/>
            <person name="Dechmann D.K.N."/>
            <person name="Locatelli A.G."/>
            <person name="Puechmaille S.J."/>
            <person name="Fedrigo O."/>
            <person name="Jarvis E.D."/>
            <person name="Hiller M."/>
            <person name="Vernes S.C."/>
            <person name="Myers E.W."/>
            <person name="Teeling E.C."/>
        </authorList>
    </citation>
    <scope>NUCLEOTIDE SEQUENCE [LARGE SCALE GENOMIC DNA]</scope>
    <source>
        <strain evidence="2">MMolMol1</strain>
        <tissue evidence="2">Muscle</tissue>
    </source>
</reference>
<feature type="chain" id="PRO_5029492186" evidence="1">
    <location>
        <begin position="21"/>
        <end position="163"/>
    </location>
</feature>
<sequence>MTYWGTNLSMLFFCLKQLGGLPTYGINPKGPLYCANPLMIGPLASIAASSRISPRHPGDTSLFLTSSRGFILPCLGPYLGFHLVHPNPHVLPENYSFFRSSSSRTISQKPVATRSSGTERPLLCEAIVLLPSSARAMVCVLDPLPYCHFPEAGIGSYFCINST</sequence>
<keyword evidence="1" id="KW-0732">Signal</keyword>
<dbReference type="AlphaFoldDB" id="A0A7J8G039"/>
<evidence type="ECO:0000313" key="2">
    <source>
        <dbReference type="EMBL" id="KAF6453019.1"/>
    </source>
</evidence>
<accession>A0A7J8G039</accession>
<protein>
    <submittedName>
        <fullName evidence="2">Uncharacterized protein</fullName>
    </submittedName>
</protein>
<dbReference type="EMBL" id="JACASF010000010">
    <property type="protein sequence ID" value="KAF6453019.1"/>
    <property type="molecule type" value="Genomic_DNA"/>
</dbReference>
<organism evidence="2 3">
    <name type="scientific">Molossus molossus</name>
    <name type="common">Pallas' mastiff bat</name>
    <name type="synonym">Vespertilio molossus</name>
    <dbReference type="NCBI Taxonomy" id="27622"/>
    <lineage>
        <taxon>Eukaryota</taxon>
        <taxon>Metazoa</taxon>
        <taxon>Chordata</taxon>
        <taxon>Craniata</taxon>
        <taxon>Vertebrata</taxon>
        <taxon>Euteleostomi</taxon>
        <taxon>Mammalia</taxon>
        <taxon>Eutheria</taxon>
        <taxon>Laurasiatheria</taxon>
        <taxon>Chiroptera</taxon>
        <taxon>Yangochiroptera</taxon>
        <taxon>Molossidae</taxon>
        <taxon>Molossus</taxon>
    </lineage>
</organism>
<evidence type="ECO:0000313" key="3">
    <source>
        <dbReference type="Proteomes" id="UP000550707"/>
    </source>
</evidence>
<feature type="signal peptide" evidence="1">
    <location>
        <begin position="1"/>
        <end position="20"/>
    </location>
</feature>
<dbReference type="InParanoid" id="A0A7J8G039"/>
<dbReference type="Proteomes" id="UP000550707">
    <property type="component" value="Unassembled WGS sequence"/>
</dbReference>
<name>A0A7J8G039_MOLMO</name>
<evidence type="ECO:0000256" key="1">
    <source>
        <dbReference type="SAM" id="SignalP"/>
    </source>
</evidence>